<sequence>MTETASGPDPSAAGTTPPPEATLMPLLMGGFVTQAIAVAARFGVPDALVGGPRHVDDISAEVGAHASSLYRLLRVLGDFGVLAELPGRRFGLTPASQLLRSDHPASLRGLAVHFGSDFHRAAWSHLYESVRTGEPAFDKAHGQQQFEYYRSHPEQAAIFDAAMTSVASAIYATLAAYDFSRFGTVADIGGGNGAYLSGILSAHPALNGILFDLPDVVARSEPVLTKAGVADRCEVVGGSFFDGVPGGADAYVLTAVVHDWDDERSVAILRNVRAAMPEHATVLLGEPVVPDGPEPSVTKLLDLETLVGTTGRQRTEAEFRDVLDRAGLRLTRVVHSEGPDSLVEAVAR</sequence>
<dbReference type="Pfam" id="PF08100">
    <property type="entry name" value="Dimerisation"/>
    <property type="match status" value="1"/>
</dbReference>
<dbReference type="PANTHER" id="PTHR43712:SF2">
    <property type="entry name" value="O-METHYLTRANSFERASE CICE"/>
    <property type="match status" value="1"/>
</dbReference>
<evidence type="ECO:0000313" key="8">
    <source>
        <dbReference type="EMBL" id="QDQ37878.1"/>
    </source>
</evidence>
<dbReference type="InterPro" id="IPR001077">
    <property type="entry name" value="COMT_C"/>
</dbReference>
<proteinExistence type="predicted"/>
<keyword evidence="1 8" id="KW-0489">Methyltransferase</keyword>
<dbReference type="Gene3D" id="1.10.287.1350">
    <property type="match status" value="1"/>
</dbReference>
<feature type="domain" description="O-methyltransferase C-terminal" evidence="6">
    <location>
        <begin position="123"/>
        <end position="328"/>
    </location>
</feature>
<feature type="region of interest" description="Disordered" evidence="5">
    <location>
        <begin position="1"/>
        <end position="20"/>
    </location>
</feature>
<evidence type="ECO:0000256" key="2">
    <source>
        <dbReference type="ARBA" id="ARBA00022679"/>
    </source>
</evidence>
<keyword evidence="2 8" id="KW-0808">Transferase</keyword>
<dbReference type="EMBL" id="MK501817">
    <property type="protein sequence ID" value="QDQ37878.1"/>
    <property type="molecule type" value="Genomic_DNA"/>
</dbReference>
<feature type="active site" description="Proton acceptor" evidence="4">
    <location>
        <position position="258"/>
    </location>
</feature>
<evidence type="ECO:0000256" key="5">
    <source>
        <dbReference type="SAM" id="MobiDB-lite"/>
    </source>
</evidence>
<organism evidence="8">
    <name type="scientific">Streptomyces vinaceusdrappus</name>
    <dbReference type="NCBI Taxonomy" id="67376"/>
    <lineage>
        <taxon>Bacteria</taxon>
        <taxon>Bacillati</taxon>
        <taxon>Actinomycetota</taxon>
        <taxon>Actinomycetes</taxon>
        <taxon>Kitasatosporales</taxon>
        <taxon>Streptomycetaceae</taxon>
        <taxon>Streptomyces</taxon>
        <taxon>Streptomyces rochei group</taxon>
    </lineage>
</organism>
<dbReference type="CDD" id="cd02440">
    <property type="entry name" value="AdoMet_MTases"/>
    <property type="match status" value="1"/>
</dbReference>
<dbReference type="InterPro" id="IPR036388">
    <property type="entry name" value="WH-like_DNA-bd_sf"/>
</dbReference>
<dbReference type="InterPro" id="IPR012967">
    <property type="entry name" value="COMT_dimerisation"/>
</dbReference>
<dbReference type="PROSITE" id="PS51683">
    <property type="entry name" value="SAM_OMT_II"/>
    <property type="match status" value="1"/>
</dbReference>
<dbReference type="SUPFAM" id="SSF53335">
    <property type="entry name" value="S-adenosyl-L-methionine-dependent methyltransferases"/>
    <property type="match status" value="1"/>
</dbReference>
<evidence type="ECO:0000256" key="4">
    <source>
        <dbReference type="PIRSR" id="PIRSR005739-1"/>
    </source>
</evidence>
<dbReference type="Gene3D" id="1.10.10.10">
    <property type="entry name" value="Winged helix-like DNA-binding domain superfamily/Winged helix DNA-binding domain"/>
    <property type="match status" value="1"/>
</dbReference>
<dbReference type="GO" id="GO:0032259">
    <property type="term" value="P:methylation"/>
    <property type="evidence" value="ECO:0007669"/>
    <property type="project" value="UniProtKB-KW"/>
</dbReference>
<dbReference type="PANTHER" id="PTHR43712">
    <property type="entry name" value="PUTATIVE (AFU_ORTHOLOGUE AFUA_4G14580)-RELATED"/>
    <property type="match status" value="1"/>
</dbReference>
<protein>
    <submittedName>
        <fullName evidence="8">O-methyltransferase</fullName>
    </submittedName>
</protein>
<dbReference type="GO" id="GO:0008171">
    <property type="term" value="F:O-methyltransferase activity"/>
    <property type="evidence" value="ECO:0007669"/>
    <property type="project" value="InterPro"/>
</dbReference>
<feature type="domain" description="O-methyltransferase dimerisation" evidence="7">
    <location>
        <begin position="28"/>
        <end position="99"/>
    </location>
</feature>
<dbReference type="Gene3D" id="3.40.50.150">
    <property type="entry name" value="Vaccinia Virus protein VP39"/>
    <property type="match status" value="1"/>
</dbReference>
<evidence type="ECO:0000256" key="3">
    <source>
        <dbReference type="ARBA" id="ARBA00022691"/>
    </source>
</evidence>
<name>A0A516T9N6_9ACTN</name>
<dbReference type="PIRSF" id="PIRSF005739">
    <property type="entry name" value="O-mtase"/>
    <property type="match status" value="1"/>
</dbReference>
<evidence type="ECO:0000256" key="1">
    <source>
        <dbReference type="ARBA" id="ARBA00022603"/>
    </source>
</evidence>
<reference evidence="8" key="1">
    <citation type="journal article" date="2019" name="Org. Lett.">
        <title>Discovery of Druggability-Improved Analogues by Investigation of the LL-D49194?1 Biosynthetic Pathway.</title>
        <authorList>
            <person name="Dong L."/>
            <person name="Shen Y."/>
            <person name="Hou X.-F."/>
            <person name="Li W.-J."/>
            <person name="Tang G.-L."/>
        </authorList>
    </citation>
    <scope>NUCLEOTIDE SEQUENCE</scope>
    <source>
        <strain evidence="8">NRRL15735</strain>
    </source>
</reference>
<dbReference type="SUPFAM" id="SSF46785">
    <property type="entry name" value="Winged helix' DNA-binding domain"/>
    <property type="match status" value="1"/>
</dbReference>
<accession>A0A516T9N6</accession>
<dbReference type="InterPro" id="IPR036390">
    <property type="entry name" value="WH_DNA-bd_sf"/>
</dbReference>
<keyword evidence="3" id="KW-0949">S-adenosyl-L-methionine</keyword>
<dbReference type="InterPro" id="IPR029063">
    <property type="entry name" value="SAM-dependent_MTases_sf"/>
</dbReference>
<evidence type="ECO:0000259" key="7">
    <source>
        <dbReference type="Pfam" id="PF08100"/>
    </source>
</evidence>
<dbReference type="AlphaFoldDB" id="A0A516T9N6"/>
<dbReference type="InterPro" id="IPR016461">
    <property type="entry name" value="COMT-like"/>
</dbReference>
<dbReference type="Pfam" id="PF00891">
    <property type="entry name" value="Methyltransf_2"/>
    <property type="match status" value="1"/>
</dbReference>
<evidence type="ECO:0000259" key="6">
    <source>
        <dbReference type="Pfam" id="PF00891"/>
    </source>
</evidence>
<dbReference type="GO" id="GO:0046983">
    <property type="term" value="F:protein dimerization activity"/>
    <property type="evidence" value="ECO:0007669"/>
    <property type="project" value="InterPro"/>
</dbReference>